<evidence type="ECO:0000313" key="2">
    <source>
        <dbReference type="Proteomes" id="UP000005156"/>
    </source>
</evidence>
<protein>
    <submittedName>
        <fullName evidence="1">Conserved domain protein</fullName>
    </submittedName>
</protein>
<keyword evidence="2" id="KW-1185">Reference proteome</keyword>
<comment type="caution">
    <text evidence="1">The sequence shown here is derived from an EMBL/GenBank/DDBJ whole genome shotgun (WGS) entry which is preliminary data.</text>
</comment>
<accession>F3QJ97</accession>
<evidence type="ECO:0000313" key="1">
    <source>
        <dbReference type="EMBL" id="EGG55745.1"/>
    </source>
</evidence>
<dbReference type="EMBL" id="AFBP01000022">
    <property type="protein sequence ID" value="EGG55745.1"/>
    <property type="molecule type" value="Genomic_DNA"/>
</dbReference>
<reference evidence="1 2" key="1">
    <citation type="submission" date="2011-02" db="EMBL/GenBank/DDBJ databases">
        <authorList>
            <person name="Weinstock G."/>
            <person name="Sodergren E."/>
            <person name="Clifton S."/>
            <person name="Fulton L."/>
            <person name="Fulton B."/>
            <person name="Courtney L."/>
            <person name="Fronick C."/>
            <person name="Harrison M."/>
            <person name="Strong C."/>
            <person name="Farmer C."/>
            <person name="Delahaunty K."/>
            <person name="Markovic C."/>
            <person name="Hall O."/>
            <person name="Minx P."/>
            <person name="Tomlinson C."/>
            <person name="Mitreva M."/>
            <person name="Hou S."/>
            <person name="Chen J."/>
            <person name="Wollam A."/>
            <person name="Pepin K.H."/>
            <person name="Johnson M."/>
            <person name="Bhonagiri V."/>
            <person name="Zhang X."/>
            <person name="Suruliraj S."/>
            <person name="Warren W."/>
            <person name="Chinwalla A."/>
            <person name="Mardis E.R."/>
            <person name="Wilson R.K."/>
        </authorList>
    </citation>
    <scope>NUCLEOTIDE SEQUENCE [LARGE SCALE GENOMIC DNA]</scope>
    <source>
        <strain evidence="1 2">YIT 11859</strain>
    </source>
</reference>
<gene>
    <name evidence="1" type="ORF">HMPREF9439_00998</name>
</gene>
<name>F3QJ97_9BURK</name>
<proteinExistence type="predicted"/>
<dbReference type="AlphaFoldDB" id="F3QJ97"/>
<organism evidence="1 2">
    <name type="scientific">Parasutterella excrementihominis YIT 11859</name>
    <dbReference type="NCBI Taxonomy" id="762966"/>
    <lineage>
        <taxon>Bacteria</taxon>
        <taxon>Pseudomonadati</taxon>
        <taxon>Pseudomonadota</taxon>
        <taxon>Betaproteobacteria</taxon>
        <taxon>Burkholderiales</taxon>
        <taxon>Sutterellaceae</taxon>
        <taxon>Parasutterella</taxon>
    </lineage>
</organism>
<dbReference type="HOGENOM" id="CLU_2570689_0_0_4"/>
<sequence length="81" mass="9225">MTFINFYQEVTMQKFSYEDASKIILELIKSNGITLPTMGSKYNVNNPAPSSAERNKDLAQTQAAYLKELYDSLTTYKTEES</sequence>
<dbReference type="Proteomes" id="UP000005156">
    <property type="component" value="Unassembled WGS sequence"/>
</dbReference>